<accession>A0A194AH07</accession>
<reference evidence="2" key="1">
    <citation type="submission" date="2016-06" db="EMBL/GenBank/DDBJ databases">
        <title>Draft genome sequence of Desulfoplanes formicivorans strain Pf12B.</title>
        <authorList>
            <person name="Watanabe M."/>
            <person name="Kojima H."/>
            <person name="Fukui M."/>
        </authorList>
    </citation>
    <scope>NUCLEOTIDE SEQUENCE [LARGE SCALE GENOMIC DNA]</scope>
    <source>
        <strain evidence="2">Pf12B</strain>
    </source>
</reference>
<sequence>MQNSTITLKAFSFLQPIFRQKGLEADGNVIPLCSGDTIQSVLDRLGIDTSMVEGCFVNGLVHPMHTELKPGDRVALIPPGTPGPYRFILGISSKRDALRNRCCDSCAGQ</sequence>
<gene>
    <name evidence="1" type="ORF">DPF_1205</name>
</gene>
<dbReference type="RefSeq" id="WP_069858781.1">
    <property type="nucleotide sequence ID" value="NZ_BDFE01000015.1"/>
</dbReference>
<protein>
    <submittedName>
        <fullName evidence="1">Thiamine S protein</fullName>
    </submittedName>
</protein>
<proteinExistence type="predicted"/>
<dbReference type="Proteomes" id="UP000095200">
    <property type="component" value="Unassembled WGS sequence"/>
</dbReference>
<dbReference type="AlphaFoldDB" id="A0A194AH07"/>
<dbReference type="InterPro" id="IPR003749">
    <property type="entry name" value="ThiS/MoaD-like"/>
</dbReference>
<name>A0A194AH07_9BACT</name>
<organism evidence="1 2">
    <name type="scientific">Desulfoplanes formicivorans</name>
    <dbReference type="NCBI Taxonomy" id="1592317"/>
    <lineage>
        <taxon>Bacteria</taxon>
        <taxon>Pseudomonadati</taxon>
        <taxon>Thermodesulfobacteriota</taxon>
        <taxon>Desulfovibrionia</taxon>
        <taxon>Desulfovibrionales</taxon>
        <taxon>Desulfoplanaceae</taxon>
        <taxon>Desulfoplanes</taxon>
    </lineage>
</organism>
<dbReference type="OrthoDB" id="5339859at2"/>
<dbReference type="Pfam" id="PF02597">
    <property type="entry name" value="ThiS"/>
    <property type="match status" value="1"/>
</dbReference>
<evidence type="ECO:0000313" key="2">
    <source>
        <dbReference type="Proteomes" id="UP000095200"/>
    </source>
</evidence>
<dbReference type="STRING" id="1592317.DPF_1205"/>
<evidence type="ECO:0000313" key="1">
    <source>
        <dbReference type="EMBL" id="GAU08495.1"/>
    </source>
</evidence>
<dbReference type="InterPro" id="IPR016155">
    <property type="entry name" value="Mopterin_synth/thiamin_S_b"/>
</dbReference>
<dbReference type="SUPFAM" id="SSF54285">
    <property type="entry name" value="MoaD/ThiS"/>
    <property type="match status" value="1"/>
</dbReference>
<dbReference type="EMBL" id="BDFE01000015">
    <property type="protein sequence ID" value="GAU08495.1"/>
    <property type="molecule type" value="Genomic_DNA"/>
</dbReference>
<keyword evidence="2" id="KW-1185">Reference proteome</keyword>
<comment type="caution">
    <text evidence="1">The sequence shown here is derived from an EMBL/GenBank/DDBJ whole genome shotgun (WGS) entry which is preliminary data.</text>
</comment>